<dbReference type="KEGG" id="vg:77947894"/>
<accession>A0A889IQM4</accession>
<dbReference type="Proteomes" id="UP000610026">
    <property type="component" value="Segment"/>
</dbReference>
<name>A0A889IQM4_9CAUD</name>
<proteinExistence type="predicted"/>
<sequence>MRRHSRDWYLEKIRLAQAKAIYEGIPYVLLALPRGEVVVMPDGKKFGGKLLERFHP</sequence>
<protein>
    <submittedName>
        <fullName evidence="1">Uncharacterized protein</fullName>
    </submittedName>
</protein>
<evidence type="ECO:0000313" key="1">
    <source>
        <dbReference type="EMBL" id="QRE00627.1"/>
    </source>
</evidence>
<reference evidence="1" key="1">
    <citation type="submission" date="2021-01" db="EMBL/GenBank/DDBJ databases">
        <authorList>
            <person name="Ben Porat S."/>
            <person name="Alkalay-Oren S."/>
            <person name="Coppenhagen-Glazer S."/>
            <person name="Hazan R."/>
        </authorList>
    </citation>
    <scope>NUCLEOTIDE SEQUENCE</scope>
</reference>
<keyword evidence="2" id="KW-1185">Reference proteome</keyword>
<organism evidence="1 2">
    <name type="scientific">Pseudomonas phage Itty13</name>
    <dbReference type="NCBI Taxonomy" id="2805750"/>
    <lineage>
        <taxon>Viruses</taxon>
        <taxon>Duplodnaviria</taxon>
        <taxon>Heunggongvirae</taxon>
        <taxon>Uroviricota</taxon>
        <taxon>Caudoviricetes</taxon>
        <taxon>Ittyvirus</taxon>
        <taxon>Ittyvirus itty13</taxon>
    </lineage>
</organism>
<dbReference type="GeneID" id="77947894"/>
<dbReference type="RefSeq" id="YP_010671640.1">
    <property type="nucleotide sequence ID" value="NC_070969.1"/>
</dbReference>
<dbReference type="EMBL" id="MW460249">
    <property type="protein sequence ID" value="QRE00627.1"/>
    <property type="molecule type" value="Genomic_DNA"/>
</dbReference>
<evidence type="ECO:0000313" key="2">
    <source>
        <dbReference type="Proteomes" id="UP000610026"/>
    </source>
</evidence>